<dbReference type="GO" id="GO:0005829">
    <property type="term" value="C:cytosol"/>
    <property type="evidence" value="ECO:0007669"/>
    <property type="project" value="TreeGrafter"/>
</dbReference>
<dbReference type="InterPro" id="IPR007860">
    <property type="entry name" value="DNA_mmatch_repair_MutS_con_dom"/>
</dbReference>
<organism evidence="12 13">
    <name type="scientific">Edaphosphingomonas laterariae</name>
    <dbReference type="NCBI Taxonomy" id="861865"/>
    <lineage>
        <taxon>Bacteria</taxon>
        <taxon>Pseudomonadati</taxon>
        <taxon>Pseudomonadota</taxon>
        <taxon>Alphaproteobacteria</taxon>
        <taxon>Sphingomonadales</taxon>
        <taxon>Rhizorhabdaceae</taxon>
        <taxon>Edaphosphingomonas</taxon>
    </lineage>
</organism>
<dbReference type="InterPro" id="IPR045076">
    <property type="entry name" value="MutS"/>
</dbReference>
<dbReference type="Pfam" id="PF01624">
    <property type="entry name" value="MutS_I"/>
    <property type="match status" value="1"/>
</dbReference>
<comment type="similarity">
    <text evidence="1 9 10">Belongs to the DNA mismatch repair MutS family.</text>
</comment>
<dbReference type="GO" id="GO:0003684">
    <property type="term" value="F:damaged DNA binding"/>
    <property type="evidence" value="ECO:0007669"/>
    <property type="project" value="UniProtKB-UniRule"/>
</dbReference>
<sequence length="900" mass="94376">MFGALQSAAFVEGPFGAWLDGGQVAISAAMARTTNENGGGGANVTPMMAQYHALKAEAQDCLLFYRMGDFFELFFDDAKIASACLDIALTSRGDGVPMCGVPAHSAEGYLARLIKAGHRVAIADQTETPAEAKKRGGSKALVGRAIVRVVTAGTLTEEALLDARAANWLVALAEAGGQIGLAAADISTGRFELAAIPAGSLDAELARLGAAETIAADGFAFAPADAISQDPRAFDSTAGEARLKALFGVATLDSFGGFGRAELAAAAGLLAYLDRAGQGKLPFLQPPARRHPADHMLIDAATRDSLELTQAQGGGRKGSLLDAVDRTVTGAGARMLAADIGAPLAERLVIEARLDLVTRFVDDGGLRESIRTNLKAAPDIGRAIGRLVAGRGSPRDLGLLRDGLDEAHGLHERLLRLGDRPALLDQLLPQMRGHGALIDLLTRALVPQPPIDTAQGGYIAEGYDPALDDLRGQGGEGRRAIAALEARYREATGITSLKIRHNGVLGYHIEVQAKHADPLMRPESGFTHRQTLAGVVRFNAPDLHEQALRVGQAGAHALAAEAAHLEELVAAALACKTAIAATADALARLDVAAGLAERAIEGHWCRPAFAEEPCFEVEGGRHPVVEAAVTATGERFVANDCQLLPDRRLWLVTGPNMGGKSTFLRQNALIAVLAQAGGYVPAASARLGLVDRLFSRVGASDNLARGRSTFMVEMVETAAILAQATERSLVILDEVGRGTSTYDGLAIAWAVVEAVHDINRCRCLFATHYHELTRLAERLDALSLHHVRAREWKGDLVLLHELADGPADRSYGIAVAKLAGLPPAVLGRAQSVLAKLESGRAATGGIAAGLDDLPLFAAAAAAPPPPVDPLREALDAILPDALSPRDALDALYRLKTLAEG</sequence>
<dbReference type="HAMAP" id="MF_00096">
    <property type="entry name" value="MutS"/>
    <property type="match status" value="1"/>
</dbReference>
<keyword evidence="7 9" id="KW-0234">DNA repair</keyword>
<proteinExistence type="inferred from homology"/>
<evidence type="ECO:0000256" key="9">
    <source>
        <dbReference type="HAMAP-Rule" id="MF_00096"/>
    </source>
</evidence>
<evidence type="ECO:0000256" key="5">
    <source>
        <dbReference type="ARBA" id="ARBA00022840"/>
    </source>
</evidence>
<evidence type="ECO:0000313" key="12">
    <source>
        <dbReference type="EMBL" id="SNS56765.1"/>
    </source>
</evidence>
<dbReference type="SUPFAM" id="SSF53150">
    <property type="entry name" value="DNA repair protein MutS, domain II"/>
    <property type="match status" value="1"/>
</dbReference>
<dbReference type="InterPro" id="IPR000432">
    <property type="entry name" value="DNA_mismatch_repair_MutS_C"/>
</dbReference>
<dbReference type="InterPro" id="IPR017261">
    <property type="entry name" value="DNA_mismatch_repair_MutS/MSH"/>
</dbReference>
<keyword evidence="3 9" id="KW-0547">Nucleotide-binding</keyword>
<dbReference type="InterPro" id="IPR036678">
    <property type="entry name" value="MutS_con_dom_sf"/>
</dbReference>
<evidence type="ECO:0000256" key="1">
    <source>
        <dbReference type="ARBA" id="ARBA00006271"/>
    </source>
</evidence>
<keyword evidence="6 9" id="KW-0238">DNA-binding</keyword>
<dbReference type="PANTHER" id="PTHR11361">
    <property type="entry name" value="DNA MISMATCH REPAIR PROTEIN MUTS FAMILY MEMBER"/>
    <property type="match status" value="1"/>
</dbReference>
<dbReference type="SMART" id="SM00533">
    <property type="entry name" value="MUTSd"/>
    <property type="match status" value="1"/>
</dbReference>
<dbReference type="SMART" id="SM00534">
    <property type="entry name" value="MUTSac"/>
    <property type="match status" value="1"/>
</dbReference>
<evidence type="ECO:0000313" key="13">
    <source>
        <dbReference type="Proteomes" id="UP000198281"/>
    </source>
</evidence>
<accession>A0A239FIZ4</accession>
<dbReference type="InterPro" id="IPR007695">
    <property type="entry name" value="DNA_mismatch_repair_MutS-lik_N"/>
</dbReference>
<evidence type="ECO:0000256" key="6">
    <source>
        <dbReference type="ARBA" id="ARBA00023125"/>
    </source>
</evidence>
<dbReference type="InterPro" id="IPR005748">
    <property type="entry name" value="DNA_mismatch_repair_MutS"/>
</dbReference>
<feature type="binding site" evidence="9">
    <location>
        <begin position="654"/>
        <end position="661"/>
    </location>
    <ligand>
        <name>ATP</name>
        <dbReference type="ChEBI" id="CHEBI:30616"/>
    </ligand>
</feature>
<dbReference type="Proteomes" id="UP000198281">
    <property type="component" value="Unassembled WGS sequence"/>
</dbReference>
<evidence type="ECO:0000256" key="4">
    <source>
        <dbReference type="ARBA" id="ARBA00022763"/>
    </source>
</evidence>
<name>A0A239FIZ4_9SPHN</name>
<dbReference type="AlphaFoldDB" id="A0A239FIZ4"/>
<evidence type="ECO:0000256" key="7">
    <source>
        <dbReference type="ARBA" id="ARBA00023204"/>
    </source>
</evidence>
<dbReference type="NCBIfam" id="NF003810">
    <property type="entry name" value="PRK05399.1"/>
    <property type="match status" value="1"/>
</dbReference>
<keyword evidence="5 9" id="KW-0067">ATP-binding</keyword>
<feature type="domain" description="DNA mismatch repair proteins mutS family" evidence="11">
    <location>
        <begin position="728"/>
        <end position="744"/>
    </location>
</feature>
<dbReference type="NCBIfam" id="TIGR01070">
    <property type="entry name" value="mutS1"/>
    <property type="match status" value="1"/>
</dbReference>
<dbReference type="Pfam" id="PF00488">
    <property type="entry name" value="MutS_V"/>
    <property type="match status" value="1"/>
</dbReference>
<dbReference type="Pfam" id="PF05192">
    <property type="entry name" value="MutS_III"/>
    <property type="match status" value="1"/>
</dbReference>
<dbReference type="Pfam" id="PF05188">
    <property type="entry name" value="MutS_II"/>
    <property type="match status" value="1"/>
</dbReference>
<dbReference type="GO" id="GO:0140664">
    <property type="term" value="F:ATP-dependent DNA damage sensor activity"/>
    <property type="evidence" value="ECO:0007669"/>
    <property type="project" value="InterPro"/>
</dbReference>
<dbReference type="PROSITE" id="PS00486">
    <property type="entry name" value="DNA_MISMATCH_REPAIR_2"/>
    <property type="match status" value="1"/>
</dbReference>
<comment type="function">
    <text evidence="8 9">This protein is involved in the repair of mismatches in DNA. It is possible that it carries out the mismatch recognition step. This protein has a weak ATPase activity.</text>
</comment>
<dbReference type="GO" id="GO:0005524">
    <property type="term" value="F:ATP binding"/>
    <property type="evidence" value="ECO:0007669"/>
    <property type="project" value="UniProtKB-UniRule"/>
</dbReference>
<dbReference type="Gene3D" id="3.30.420.110">
    <property type="entry name" value="MutS, connector domain"/>
    <property type="match status" value="1"/>
</dbReference>
<dbReference type="SUPFAM" id="SSF52540">
    <property type="entry name" value="P-loop containing nucleoside triphosphate hydrolases"/>
    <property type="match status" value="1"/>
</dbReference>
<dbReference type="CDD" id="cd03284">
    <property type="entry name" value="ABC_MutS1"/>
    <property type="match status" value="1"/>
</dbReference>
<dbReference type="EMBL" id="FZOS01000009">
    <property type="protein sequence ID" value="SNS56765.1"/>
    <property type="molecule type" value="Genomic_DNA"/>
</dbReference>
<dbReference type="PIRSF" id="PIRSF037677">
    <property type="entry name" value="DNA_mis_repair_Msh6"/>
    <property type="match status" value="1"/>
</dbReference>
<dbReference type="Pfam" id="PF05190">
    <property type="entry name" value="MutS_IV"/>
    <property type="match status" value="1"/>
</dbReference>
<dbReference type="GO" id="GO:0006298">
    <property type="term" value="P:mismatch repair"/>
    <property type="evidence" value="ECO:0007669"/>
    <property type="project" value="UniProtKB-UniRule"/>
</dbReference>
<evidence type="ECO:0000256" key="10">
    <source>
        <dbReference type="RuleBase" id="RU003756"/>
    </source>
</evidence>
<protein>
    <recommendedName>
        <fullName evidence="2 9">DNA mismatch repair protein MutS</fullName>
    </recommendedName>
</protein>
<dbReference type="InterPro" id="IPR007861">
    <property type="entry name" value="DNA_mismatch_repair_MutS_clamp"/>
</dbReference>
<keyword evidence="4 9" id="KW-0227">DNA damage</keyword>
<evidence type="ECO:0000259" key="11">
    <source>
        <dbReference type="PROSITE" id="PS00486"/>
    </source>
</evidence>
<dbReference type="SUPFAM" id="SSF48334">
    <property type="entry name" value="DNA repair protein MutS, domain III"/>
    <property type="match status" value="1"/>
</dbReference>
<dbReference type="Gene3D" id="1.10.1420.10">
    <property type="match status" value="2"/>
</dbReference>
<evidence type="ECO:0000256" key="2">
    <source>
        <dbReference type="ARBA" id="ARBA00021982"/>
    </source>
</evidence>
<reference evidence="13" key="1">
    <citation type="submission" date="2017-06" db="EMBL/GenBank/DDBJ databases">
        <authorList>
            <person name="Varghese N."/>
            <person name="Submissions S."/>
        </authorList>
    </citation>
    <scope>NUCLEOTIDE SEQUENCE [LARGE SCALE GENOMIC DNA]</scope>
    <source>
        <strain evidence="13">LNB2</strain>
    </source>
</reference>
<dbReference type="Gene3D" id="3.40.1170.10">
    <property type="entry name" value="DNA repair protein MutS, domain I"/>
    <property type="match status" value="1"/>
</dbReference>
<dbReference type="InterPro" id="IPR027417">
    <property type="entry name" value="P-loop_NTPase"/>
</dbReference>
<dbReference type="GO" id="GO:0030983">
    <property type="term" value="F:mismatched DNA binding"/>
    <property type="evidence" value="ECO:0007669"/>
    <property type="project" value="InterPro"/>
</dbReference>
<gene>
    <name evidence="9" type="primary">mutS</name>
    <name evidence="12" type="ORF">SAMN06295912_10964</name>
</gene>
<dbReference type="InterPro" id="IPR007696">
    <property type="entry name" value="DNA_mismatch_repair_MutS_core"/>
</dbReference>
<evidence type="ECO:0000256" key="3">
    <source>
        <dbReference type="ARBA" id="ARBA00022741"/>
    </source>
</evidence>
<keyword evidence="13" id="KW-1185">Reference proteome</keyword>
<dbReference type="Gene3D" id="6.10.140.430">
    <property type="match status" value="1"/>
</dbReference>
<evidence type="ECO:0000256" key="8">
    <source>
        <dbReference type="ARBA" id="ARBA00024647"/>
    </source>
</evidence>
<dbReference type="SUPFAM" id="SSF55271">
    <property type="entry name" value="DNA repair protein MutS, domain I"/>
    <property type="match status" value="1"/>
</dbReference>
<dbReference type="Gene3D" id="3.40.50.300">
    <property type="entry name" value="P-loop containing nucleotide triphosphate hydrolases"/>
    <property type="match status" value="1"/>
</dbReference>
<dbReference type="InterPro" id="IPR036187">
    <property type="entry name" value="DNA_mismatch_repair_MutS_sf"/>
</dbReference>
<dbReference type="InterPro" id="IPR016151">
    <property type="entry name" value="DNA_mismatch_repair_MutS_N"/>
</dbReference>
<dbReference type="PANTHER" id="PTHR11361:SF34">
    <property type="entry name" value="DNA MISMATCH REPAIR PROTEIN MSH1, MITOCHONDRIAL"/>
    <property type="match status" value="1"/>
</dbReference>